<dbReference type="Pfam" id="PF13524">
    <property type="entry name" value="Glyco_trans_1_2"/>
    <property type="match status" value="1"/>
</dbReference>
<sequence length="358" mass="38929">MKLVVLGLTLSSSWGNGHATTFRALLAAFAARGHDILFLERDKPWYAEHRDEPSPGYCRLEFYDGLDDLSRWRHEIATADAVIVGSYVPDGIAVGHLAQSWASGPVGFYDIDTPVTLAALDRGAYDYLSAALIPGYAVYLSFTGGPTLERLERHYGSPAARPLYCSVDAERYRPLDTGKRWDLSYLGTYSPDRQPTLERLLIEPARAAPERRFVVAGPQYPADIDWPANVERIEHLPPADHPGFYSASRATLNVTRADMIAAGWSPSVRLFEAGACGTAIISDRWDGLDALLAPGAEILLADGPDDVAAMLADADLDSIGRAGRARILAEHTAAHRAEELERHLTAALRLAAPVASLV</sequence>
<protein>
    <submittedName>
        <fullName evidence="2">Spore maturation protein CgeB</fullName>
    </submittedName>
</protein>
<keyword evidence="3" id="KW-1185">Reference proteome</keyword>
<dbReference type="RefSeq" id="WP_184112608.1">
    <property type="nucleotide sequence ID" value="NZ_JACHNY010000002.1"/>
</dbReference>
<organism evidence="2 3">
    <name type="scientific">Sphingomonas abaci</name>
    <dbReference type="NCBI Taxonomy" id="237611"/>
    <lineage>
        <taxon>Bacteria</taxon>
        <taxon>Pseudomonadati</taxon>
        <taxon>Pseudomonadota</taxon>
        <taxon>Alphaproteobacteria</taxon>
        <taxon>Sphingomonadales</taxon>
        <taxon>Sphingomonadaceae</taxon>
        <taxon>Sphingomonas</taxon>
    </lineage>
</organism>
<dbReference type="EMBL" id="JACHNY010000002">
    <property type="protein sequence ID" value="MBB4617091.1"/>
    <property type="molecule type" value="Genomic_DNA"/>
</dbReference>
<gene>
    <name evidence="2" type="ORF">GGQ96_001211</name>
</gene>
<evidence type="ECO:0000313" key="3">
    <source>
        <dbReference type="Proteomes" id="UP000574769"/>
    </source>
</evidence>
<evidence type="ECO:0000259" key="1">
    <source>
        <dbReference type="Pfam" id="PF13524"/>
    </source>
</evidence>
<accession>A0A7W7AHH4</accession>
<dbReference type="Gene3D" id="3.40.50.2000">
    <property type="entry name" value="Glycogen Phosphorylase B"/>
    <property type="match status" value="1"/>
</dbReference>
<feature type="domain" description="Spore protein YkvP/CgeB glycosyl transferase-like" evidence="1">
    <location>
        <begin position="194"/>
        <end position="341"/>
    </location>
</feature>
<evidence type="ECO:0000313" key="2">
    <source>
        <dbReference type="EMBL" id="MBB4617091.1"/>
    </source>
</evidence>
<dbReference type="InterPro" id="IPR055259">
    <property type="entry name" value="YkvP/CgeB_Glyco_trans-like"/>
</dbReference>
<dbReference type="AlphaFoldDB" id="A0A7W7AHH4"/>
<reference evidence="2 3" key="1">
    <citation type="submission" date="2020-08" db="EMBL/GenBank/DDBJ databases">
        <title>Genomic Encyclopedia of Type Strains, Phase IV (KMG-IV): sequencing the most valuable type-strain genomes for metagenomic binning, comparative biology and taxonomic classification.</title>
        <authorList>
            <person name="Goeker M."/>
        </authorList>
    </citation>
    <scope>NUCLEOTIDE SEQUENCE [LARGE SCALE GENOMIC DNA]</scope>
    <source>
        <strain evidence="2 3">DSM 15867</strain>
    </source>
</reference>
<dbReference type="SUPFAM" id="SSF53756">
    <property type="entry name" value="UDP-Glycosyltransferase/glycogen phosphorylase"/>
    <property type="match status" value="1"/>
</dbReference>
<name>A0A7W7AHH4_9SPHN</name>
<dbReference type="Proteomes" id="UP000574769">
    <property type="component" value="Unassembled WGS sequence"/>
</dbReference>
<comment type="caution">
    <text evidence="2">The sequence shown here is derived from an EMBL/GenBank/DDBJ whole genome shotgun (WGS) entry which is preliminary data.</text>
</comment>
<proteinExistence type="predicted"/>